<sequence length="275" mass="30254">MKRLGKRLLAGPYLIWMLLFTVVPLVLLVYNAFTGADGSFTLSNVAAILDPVNGKPFLRSIGMSLLVTGICLVLSFPLALILRKYSSNKNSFIVMIFILPMWMNFMLRTLAWRLILLNNGILNQILTTLGFGKVHLMNTIWAVILGTVYDYLPFMVLPIYNALVKIDNDVISAAQDLGAGQWTILRRIIIPLSIPGVVSGITMVMVPSISEFVIASMLGGGKVYLIGNVIEQAFNSGYADIHAGSGLSLSLMVLILISMVIYRFFDGEEGESSLW</sequence>
<dbReference type="PANTHER" id="PTHR42929">
    <property type="entry name" value="INNER MEMBRANE ABC TRANSPORTER PERMEASE PROTEIN YDCU-RELATED-RELATED"/>
    <property type="match status" value="1"/>
</dbReference>
<dbReference type="RefSeq" id="WP_249296880.1">
    <property type="nucleotide sequence ID" value="NZ_JACRSX010000001.1"/>
</dbReference>
<comment type="similarity">
    <text evidence="2">Belongs to the binding-protein-dependent transport system permease family. CysTW subfamily.</text>
</comment>
<dbReference type="InterPro" id="IPR035906">
    <property type="entry name" value="MetI-like_sf"/>
</dbReference>
<dbReference type="PROSITE" id="PS50928">
    <property type="entry name" value="ABC_TM1"/>
    <property type="match status" value="1"/>
</dbReference>
<keyword evidence="4" id="KW-1003">Cell membrane</keyword>
<dbReference type="SUPFAM" id="SSF161098">
    <property type="entry name" value="MetI-like"/>
    <property type="match status" value="1"/>
</dbReference>
<feature type="transmembrane region" description="Helical" evidence="8">
    <location>
        <begin position="61"/>
        <end position="80"/>
    </location>
</feature>
<feature type="transmembrane region" description="Helical" evidence="8">
    <location>
        <begin position="140"/>
        <end position="163"/>
    </location>
</feature>
<keyword evidence="5 8" id="KW-0812">Transmembrane</keyword>
<gene>
    <name evidence="10" type="ORF">H8704_00455</name>
</gene>
<dbReference type="Pfam" id="PF00528">
    <property type="entry name" value="BPD_transp_1"/>
    <property type="match status" value="1"/>
</dbReference>
<evidence type="ECO:0000313" key="10">
    <source>
        <dbReference type="EMBL" id="MBC8561111.1"/>
    </source>
</evidence>
<evidence type="ECO:0000256" key="6">
    <source>
        <dbReference type="ARBA" id="ARBA00022989"/>
    </source>
</evidence>
<name>A0ABR7MXL1_9FIRM</name>
<feature type="transmembrane region" description="Helical" evidence="8">
    <location>
        <begin position="92"/>
        <end position="115"/>
    </location>
</feature>
<evidence type="ECO:0000313" key="11">
    <source>
        <dbReference type="Proteomes" id="UP000606193"/>
    </source>
</evidence>
<evidence type="ECO:0000256" key="1">
    <source>
        <dbReference type="ARBA" id="ARBA00004651"/>
    </source>
</evidence>
<evidence type="ECO:0000256" key="8">
    <source>
        <dbReference type="RuleBase" id="RU363032"/>
    </source>
</evidence>
<feature type="transmembrane region" description="Helical" evidence="8">
    <location>
        <begin position="12"/>
        <end position="33"/>
    </location>
</feature>
<accession>A0ABR7MXL1</accession>
<protein>
    <submittedName>
        <fullName evidence="10">ABC transporter permease</fullName>
    </submittedName>
</protein>
<feature type="transmembrane region" description="Helical" evidence="8">
    <location>
        <begin position="184"/>
        <end position="206"/>
    </location>
</feature>
<organism evidence="10 11">
    <name type="scientific">Jutongia huaianensis</name>
    <dbReference type="NCBI Taxonomy" id="2763668"/>
    <lineage>
        <taxon>Bacteria</taxon>
        <taxon>Bacillati</taxon>
        <taxon>Bacillota</taxon>
        <taxon>Clostridia</taxon>
        <taxon>Lachnospirales</taxon>
        <taxon>Lachnospiraceae</taxon>
        <taxon>Jutongia</taxon>
    </lineage>
</organism>
<comment type="subcellular location">
    <subcellularLocation>
        <location evidence="1 8">Cell membrane</location>
        <topology evidence="1 8">Multi-pass membrane protein</topology>
    </subcellularLocation>
</comment>
<keyword evidence="3 8" id="KW-0813">Transport</keyword>
<dbReference type="Proteomes" id="UP000606193">
    <property type="component" value="Unassembled WGS sequence"/>
</dbReference>
<comment type="caution">
    <text evidence="10">The sequence shown here is derived from an EMBL/GenBank/DDBJ whole genome shotgun (WGS) entry which is preliminary data.</text>
</comment>
<evidence type="ECO:0000256" key="3">
    <source>
        <dbReference type="ARBA" id="ARBA00022448"/>
    </source>
</evidence>
<evidence type="ECO:0000256" key="5">
    <source>
        <dbReference type="ARBA" id="ARBA00022692"/>
    </source>
</evidence>
<feature type="transmembrane region" description="Helical" evidence="8">
    <location>
        <begin position="212"/>
        <end position="230"/>
    </location>
</feature>
<evidence type="ECO:0000259" key="9">
    <source>
        <dbReference type="PROSITE" id="PS50928"/>
    </source>
</evidence>
<feature type="domain" description="ABC transmembrane type-1" evidence="9">
    <location>
        <begin position="57"/>
        <end position="262"/>
    </location>
</feature>
<keyword evidence="11" id="KW-1185">Reference proteome</keyword>
<evidence type="ECO:0000256" key="2">
    <source>
        <dbReference type="ARBA" id="ARBA00007069"/>
    </source>
</evidence>
<dbReference type="Gene3D" id="1.10.3720.10">
    <property type="entry name" value="MetI-like"/>
    <property type="match status" value="1"/>
</dbReference>
<keyword evidence="7 8" id="KW-0472">Membrane</keyword>
<dbReference type="EMBL" id="JACRSX010000001">
    <property type="protein sequence ID" value="MBC8561111.1"/>
    <property type="molecule type" value="Genomic_DNA"/>
</dbReference>
<evidence type="ECO:0000256" key="4">
    <source>
        <dbReference type="ARBA" id="ARBA00022475"/>
    </source>
</evidence>
<proteinExistence type="inferred from homology"/>
<dbReference type="PANTHER" id="PTHR42929:SF1">
    <property type="entry name" value="INNER MEMBRANE ABC TRANSPORTER PERMEASE PROTEIN YDCU-RELATED"/>
    <property type="match status" value="1"/>
</dbReference>
<dbReference type="InterPro" id="IPR000515">
    <property type="entry name" value="MetI-like"/>
</dbReference>
<reference evidence="10 11" key="1">
    <citation type="submission" date="2020-08" db="EMBL/GenBank/DDBJ databases">
        <title>Genome public.</title>
        <authorList>
            <person name="Liu C."/>
            <person name="Sun Q."/>
        </authorList>
    </citation>
    <scope>NUCLEOTIDE SEQUENCE [LARGE SCALE GENOMIC DNA]</scope>
    <source>
        <strain evidence="10 11">NSJ-37</strain>
    </source>
</reference>
<dbReference type="CDD" id="cd06261">
    <property type="entry name" value="TM_PBP2"/>
    <property type="match status" value="1"/>
</dbReference>
<evidence type="ECO:0000256" key="7">
    <source>
        <dbReference type="ARBA" id="ARBA00023136"/>
    </source>
</evidence>
<keyword evidence="6 8" id="KW-1133">Transmembrane helix</keyword>
<feature type="transmembrane region" description="Helical" evidence="8">
    <location>
        <begin position="242"/>
        <end position="265"/>
    </location>
</feature>